<evidence type="ECO:0000256" key="11">
    <source>
        <dbReference type="RuleBase" id="RU003783"/>
    </source>
</evidence>
<dbReference type="Pfam" id="PF01715">
    <property type="entry name" value="IPPT"/>
    <property type="match status" value="1"/>
</dbReference>
<keyword evidence="5 10" id="KW-0819">tRNA processing</keyword>
<evidence type="ECO:0000256" key="6">
    <source>
        <dbReference type="ARBA" id="ARBA00022741"/>
    </source>
</evidence>
<comment type="function">
    <text evidence="2 10 12">Catalyzes the transfer of a dimethylallyl group onto the adenine at position 37 in tRNAs that read codons beginning with uridine, leading to the formation of N6-(dimethylallyl)adenosine (i(6)A).</text>
</comment>
<evidence type="ECO:0000256" key="13">
    <source>
        <dbReference type="RuleBase" id="RU003785"/>
    </source>
</evidence>
<keyword evidence="8 10" id="KW-0460">Magnesium</keyword>
<comment type="subunit">
    <text evidence="10">Monomer.</text>
</comment>
<dbReference type="PANTHER" id="PTHR11088">
    <property type="entry name" value="TRNA DIMETHYLALLYLTRANSFERASE"/>
    <property type="match status" value="1"/>
</dbReference>
<feature type="binding site" evidence="10">
    <location>
        <begin position="10"/>
        <end position="17"/>
    </location>
    <ligand>
        <name>ATP</name>
        <dbReference type="ChEBI" id="CHEBI:30616"/>
    </ligand>
</feature>
<proteinExistence type="inferred from homology"/>
<evidence type="ECO:0000256" key="1">
    <source>
        <dbReference type="ARBA" id="ARBA00001946"/>
    </source>
</evidence>
<dbReference type="EC" id="2.5.1.75" evidence="10"/>
<keyword evidence="7 10" id="KW-0067">ATP-binding</keyword>
<name>A0A1G2IF87_9BACT</name>
<evidence type="ECO:0000313" key="15">
    <source>
        <dbReference type="Proteomes" id="UP000176774"/>
    </source>
</evidence>
<comment type="catalytic activity">
    <reaction evidence="9 10 11">
        <text>adenosine(37) in tRNA + dimethylallyl diphosphate = N(6)-dimethylallyladenosine(37) in tRNA + diphosphate</text>
        <dbReference type="Rhea" id="RHEA:26482"/>
        <dbReference type="Rhea" id="RHEA-COMP:10162"/>
        <dbReference type="Rhea" id="RHEA-COMP:10375"/>
        <dbReference type="ChEBI" id="CHEBI:33019"/>
        <dbReference type="ChEBI" id="CHEBI:57623"/>
        <dbReference type="ChEBI" id="CHEBI:74411"/>
        <dbReference type="ChEBI" id="CHEBI:74415"/>
        <dbReference type="EC" id="2.5.1.75"/>
    </reaction>
</comment>
<feature type="region of interest" description="Interaction with substrate tRNA" evidence="10">
    <location>
        <begin position="35"/>
        <end position="38"/>
    </location>
</feature>
<dbReference type="GO" id="GO:0052381">
    <property type="term" value="F:tRNA dimethylallyltransferase activity"/>
    <property type="evidence" value="ECO:0007669"/>
    <property type="project" value="UniProtKB-UniRule"/>
</dbReference>
<dbReference type="AlphaFoldDB" id="A0A1G2IF87"/>
<evidence type="ECO:0000256" key="4">
    <source>
        <dbReference type="ARBA" id="ARBA00022679"/>
    </source>
</evidence>
<evidence type="ECO:0000256" key="12">
    <source>
        <dbReference type="RuleBase" id="RU003784"/>
    </source>
</evidence>
<dbReference type="InterPro" id="IPR027417">
    <property type="entry name" value="P-loop_NTPase"/>
</dbReference>
<dbReference type="Gene3D" id="3.40.50.300">
    <property type="entry name" value="P-loop containing nucleotide triphosphate hydrolases"/>
    <property type="match status" value="1"/>
</dbReference>
<evidence type="ECO:0000256" key="3">
    <source>
        <dbReference type="ARBA" id="ARBA00005842"/>
    </source>
</evidence>
<evidence type="ECO:0000313" key="14">
    <source>
        <dbReference type="EMBL" id="OGZ73429.1"/>
    </source>
</evidence>
<evidence type="ECO:0000256" key="9">
    <source>
        <dbReference type="ARBA" id="ARBA00049563"/>
    </source>
</evidence>
<comment type="caution">
    <text evidence="14">The sequence shown here is derived from an EMBL/GenBank/DDBJ whole genome shotgun (WGS) entry which is preliminary data.</text>
</comment>
<feature type="site" description="Interaction with substrate tRNA" evidence="10">
    <location>
        <position position="108"/>
    </location>
</feature>
<reference evidence="14 15" key="1">
    <citation type="journal article" date="2016" name="Nat. Commun.">
        <title>Thousands of microbial genomes shed light on interconnected biogeochemical processes in an aquifer system.</title>
        <authorList>
            <person name="Anantharaman K."/>
            <person name="Brown C.T."/>
            <person name="Hug L.A."/>
            <person name="Sharon I."/>
            <person name="Castelle C.J."/>
            <person name="Probst A.J."/>
            <person name="Thomas B.C."/>
            <person name="Singh A."/>
            <person name="Wilkins M.J."/>
            <person name="Karaoz U."/>
            <person name="Brodie E.L."/>
            <person name="Williams K.H."/>
            <person name="Hubbard S.S."/>
            <person name="Banfield J.F."/>
        </authorList>
    </citation>
    <scope>NUCLEOTIDE SEQUENCE [LARGE SCALE GENOMIC DNA]</scope>
</reference>
<evidence type="ECO:0000256" key="5">
    <source>
        <dbReference type="ARBA" id="ARBA00022694"/>
    </source>
</evidence>
<dbReference type="SUPFAM" id="SSF52540">
    <property type="entry name" value="P-loop containing nucleoside triphosphate hydrolases"/>
    <property type="match status" value="1"/>
</dbReference>
<evidence type="ECO:0000256" key="2">
    <source>
        <dbReference type="ARBA" id="ARBA00003213"/>
    </source>
</evidence>
<dbReference type="Gene3D" id="1.10.20.140">
    <property type="match status" value="1"/>
</dbReference>
<feature type="binding site" evidence="10">
    <location>
        <begin position="12"/>
        <end position="17"/>
    </location>
    <ligand>
        <name>substrate</name>
    </ligand>
</feature>
<comment type="cofactor">
    <cofactor evidence="1 10">
        <name>Mg(2+)</name>
        <dbReference type="ChEBI" id="CHEBI:18420"/>
    </cofactor>
</comment>
<evidence type="ECO:0000256" key="8">
    <source>
        <dbReference type="ARBA" id="ARBA00022842"/>
    </source>
</evidence>
<dbReference type="InterPro" id="IPR039657">
    <property type="entry name" value="Dimethylallyltransferase"/>
</dbReference>
<dbReference type="GO" id="GO:0006400">
    <property type="term" value="P:tRNA modification"/>
    <property type="evidence" value="ECO:0007669"/>
    <property type="project" value="TreeGrafter"/>
</dbReference>
<accession>A0A1G2IF87</accession>
<feature type="site" description="Interaction with substrate tRNA" evidence="10">
    <location>
        <position position="131"/>
    </location>
</feature>
<keyword evidence="6 10" id="KW-0547">Nucleotide-binding</keyword>
<organism evidence="14 15">
    <name type="scientific">Candidatus Staskawiczbacteria bacterium RIFCSPLOWO2_01_FULL_38_12b</name>
    <dbReference type="NCBI Taxonomy" id="1802214"/>
    <lineage>
        <taxon>Bacteria</taxon>
        <taxon>Candidatus Staskawicziibacteriota</taxon>
    </lineage>
</organism>
<dbReference type="InterPro" id="IPR018022">
    <property type="entry name" value="IPT"/>
</dbReference>
<dbReference type="STRING" id="1802214.A2908_04110"/>
<dbReference type="NCBIfam" id="TIGR00174">
    <property type="entry name" value="miaA"/>
    <property type="match status" value="1"/>
</dbReference>
<evidence type="ECO:0000256" key="10">
    <source>
        <dbReference type="HAMAP-Rule" id="MF_00185"/>
    </source>
</evidence>
<dbReference type="HAMAP" id="MF_00185">
    <property type="entry name" value="IPP_trans"/>
    <property type="match status" value="1"/>
</dbReference>
<evidence type="ECO:0000256" key="7">
    <source>
        <dbReference type="ARBA" id="ARBA00022840"/>
    </source>
</evidence>
<dbReference type="PANTHER" id="PTHR11088:SF60">
    <property type="entry name" value="TRNA DIMETHYLALLYLTRANSFERASE"/>
    <property type="match status" value="1"/>
</dbReference>
<dbReference type="EMBL" id="MHPA01000012">
    <property type="protein sequence ID" value="OGZ73429.1"/>
    <property type="molecule type" value="Genomic_DNA"/>
</dbReference>
<dbReference type="GO" id="GO:0005524">
    <property type="term" value="F:ATP binding"/>
    <property type="evidence" value="ECO:0007669"/>
    <property type="project" value="UniProtKB-UniRule"/>
</dbReference>
<comment type="similarity">
    <text evidence="3 10 13">Belongs to the IPP transferase family.</text>
</comment>
<gene>
    <name evidence="10" type="primary">miaA</name>
    <name evidence="14" type="ORF">A2908_04110</name>
</gene>
<sequence>MKNKIIVILGQTASGKTELSIRLAKKFRGEIISADSRQVYKGLDIGSGKITKQEMQGVPHYLLDVANPKRKFTVSQYQKLALAAIKKIYSHTRVRGSGDAIPFLVGGTGFYIQSIVDGLVIPEVKPNWKLRKNLESKTTDQLFSMLKKLDPGRAALIDQKNPRRLIRAIEIVMATGKPVPKTVRGLTSYSFDILQIGIKKSPKELKMLIRKRLQKRMKRIITEVKKLHANGLSYKRLEELGLEYRFVAQYIQGKPFGALRHDFGQAAQGKLTYKQMIEKLQKEIEHYAKRQMTWFKRDKRIHWIKNYEEAKIVIDNFLNII</sequence>
<protein>
    <recommendedName>
        <fullName evidence="10">tRNA dimethylallyltransferase</fullName>
        <ecNumber evidence="10">2.5.1.75</ecNumber>
    </recommendedName>
    <alternativeName>
        <fullName evidence="10">Dimethylallyl diphosphate:tRNA dimethylallyltransferase</fullName>
        <shortName evidence="10">DMAPP:tRNA dimethylallyltransferase</shortName>
        <shortName evidence="10">DMATase</shortName>
    </alternativeName>
    <alternativeName>
        <fullName evidence="10">Isopentenyl-diphosphate:tRNA isopentenyltransferase</fullName>
        <shortName evidence="10">IPP transferase</shortName>
        <shortName evidence="10">IPPT</shortName>
        <shortName evidence="10">IPTase</shortName>
    </alternativeName>
</protein>
<keyword evidence="4 10" id="KW-0808">Transferase</keyword>
<comment type="caution">
    <text evidence="10">Lacks conserved residue(s) required for the propagation of feature annotation.</text>
</comment>
<dbReference type="Proteomes" id="UP000176774">
    <property type="component" value="Unassembled WGS sequence"/>
</dbReference>